<name>A0A4R6DQM0_9RHOO</name>
<organism evidence="1 2">
    <name type="scientific">Azoarcus indigens</name>
    <dbReference type="NCBI Taxonomy" id="29545"/>
    <lineage>
        <taxon>Bacteria</taxon>
        <taxon>Pseudomonadati</taxon>
        <taxon>Pseudomonadota</taxon>
        <taxon>Betaproteobacteria</taxon>
        <taxon>Rhodocyclales</taxon>
        <taxon>Zoogloeaceae</taxon>
        <taxon>Azoarcus</taxon>
    </lineage>
</organism>
<dbReference type="Proteomes" id="UP000295129">
    <property type="component" value="Unassembled WGS sequence"/>
</dbReference>
<dbReference type="RefSeq" id="WP_133594203.1">
    <property type="nucleotide sequence ID" value="NZ_SNVV01000020.1"/>
</dbReference>
<comment type="caution">
    <text evidence="1">The sequence shown here is derived from an EMBL/GenBank/DDBJ whole genome shotgun (WGS) entry which is preliminary data.</text>
</comment>
<evidence type="ECO:0000313" key="2">
    <source>
        <dbReference type="Proteomes" id="UP000295129"/>
    </source>
</evidence>
<proteinExistence type="predicted"/>
<evidence type="ECO:0000313" key="1">
    <source>
        <dbReference type="EMBL" id="TDN47365.1"/>
    </source>
</evidence>
<reference evidence="1 2" key="1">
    <citation type="submission" date="2019-03" db="EMBL/GenBank/DDBJ databases">
        <title>Genomic Encyclopedia of Type Strains, Phase IV (KMG-IV): sequencing the most valuable type-strain genomes for metagenomic binning, comparative biology and taxonomic classification.</title>
        <authorList>
            <person name="Goeker M."/>
        </authorList>
    </citation>
    <scope>NUCLEOTIDE SEQUENCE [LARGE SCALE GENOMIC DNA]</scope>
    <source>
        <strain evidence="1 2">DSM 12121</strain>
    </source>
</reference>
<sequence>MMIVMQMSSGRAMNDPAPYDEEVLNASWLPPQPEVALQLQEAVEPQRPRREMLPPVDVEAFLNAMYRSQE</sequence>
<gene>
    <name evidence="1" type="ORF">C7389_12032</name>
</gene>
<dbReference type="EMBL" id="SNVV01000020">
    <property type="protein sequence ID" value="TDN47365.1"/>
    <property type="molecule type" value="Genomic_DNA"/>
</dbReference>
<keyword evidence="2" id="KW-1185">Reference proteome</keyword>
<protein>
    <submittedName>
        <fullName evidence="1">Uncharacterized protein</fullName>
    </submittedName>
</protein>
<accession>A0A4R6DQM0</accession>
<dbReference type="AlphaFoldDB" id="A0A4R6DQM0"/>
<dbReference type="OrthoDB" id="8564953at2"/>